<dbReference type="PANTHER" id="PTHR12110">
    <property type="entry name" value="HYDROXYPYRUVATE ISOMERASE"/>
    <property type="match status" value="1"/>
</dbReference>
<name>A0A1F6D2F6_HANXR</name>
<sequence length="260" mass="27140">MNLSCCIWALSGPEDEVLNRIAGAGFRWIDVRPDALAEKEGLEKARDLGLRVSCVAASFGMPEGAALDSPEAGSARKALAHTEQALAHGATLGAAAAYVVPGADGGREALDRYAASLAYAADRAQVHGLKLCVEHFPGRALPTVAATLDFLKEIGHPNLYLLFDIGHAQMSGEDAGAAVASAGPRLGYVHLDDNDGVGDLHLSLTDGALTEAGLRRAFEALVEAGYDGAVSLELSPKLPDPLGALKRSREIVRKVGNRVL</sequence>
<dbReference type="Pfam" id="PF01261">
    <property type="entry name" value="AP_endonuc_2"/>
    <property type="match status" value="1"/>
</dbReference>
<proteinExistence type="predicted"/>
<evidence type="ECO:0000259" key="1">
    <source>
        <dbReference type="Pfam" id="PF01261"/>
    </source>
</evidence>
<gene>
    <name evidence="2" type="ORF">A3F84_16680</name>
</gene>
<organism evidence="2 3">
    <name type="scientific">Handelsmanbacteria sp. (strain RIFCSPLOWO2_12_FULL_64_10)</name>
    <dbReference type="NCBI Taxonomy" id="1817868"/>
    <lineage>
        <taxon>Bacteria</taxon>
        <taxon>Candidatus Handelsmaniibacteriota</taxon>
    </lineage>
</organism>
<protein>
    <recommendedName>
        <fullName evidence="1">Xylose isomerase-like TIM barrel domain-containing protein</fullName>
    </recommendedName>
</protein>
<evidence type="ECO:0000313" key="3">
    <source>
        <dbReference type="Proteomes" id="UP000178606"/>
    </source>
</evidence>
<reference evidence="2 3" key="1">
    <citation type="journal article" date="2016" name="Nat. Commun.">
        <title>Thousands of microbial genomes shed light on interconnected biogeochemical processes in an aquifer system.</title>
        <authorList>
            <person name="Anantharaman K."/>
            <person name="Brown C.T."/>
            <person name="Hug L.A."/>
            <person name="Sharon I."/>
            <person name="Castelle C.J."/>
            <person name="Probst A.J."/>
            <person name="Thomas B.C."/>
            <person name="Singh A."/>
            <person name="Wilkins M.J."/>
            <person name="Karaoz U."/>
            <person name="Brodie E.L."/>
            <person name="Williams K.H."/>
            <person name="Hubbard S.S."/>
            <person name="Banfield J.F."/>
        </authorList>
    </citation>
    <scope>NUCLEOTIDE SEQUENCE [LARGE SCALE GENOMIC DNA]</scope>
    <source>
        <strain evidence="3">RIFCSPLOWO2_12_FULL_64_10</strain>
    </source>
</reference>
<accession>A0A1F6D2F6</accession>
<dbReference type="AlphaFoldDB" id="A0A1F6D2F6"/>
<dbReference type="SUPFAM" id="SSF51658">
    <property type="entry name" value="Xylose isomerase-like"/>
    <property type="match status" value="1"/>
</dbReference>
<dbReference type="PANTHER" id="PTHR12110:SF53">
    <property type="entry name" value="BLR5974 PROTEIN"/>
    <property type="match status" value="1"/>
</dbReference>
<feature type="domain" description="Xylose isomerase-like TIM barrel" evidence="1">
    <location>
        <begin position="20"/>
        <end position="250"/>
    </location>
</feature>
<dbReference type="InterPro" id="IPR036237">
    <property type="entry name" value="Xyl_isomerase-like_sf"/>
</dbReference>
<dbReference type="Gene3D" id="3.20.20.150">
    <property type="entry name" value="Divalent-metal-dependent TIM barrel enzymes"/>
    <property type="match status" value="1"/>
</dbReference>
<dbReference type="Proteomes" id="UP000178606">
    <property type="component" value="Unassembled WGS sequence"/>
</dbReference>
<dbReference type="InterPro" id="IPR050312">
    <property type="entry name" value="IolE/XylAMocC-like"/>
</dbReference>
<dbReference type="InterPro" id="IPR013022">
    <property type="entry name" value="Xyl_isomerase-like_TIM-brl"/>
</dbReference>
<comment type="caution">
    <text evidence="2">The sequence shown here is derived from an EMBL/GenBank/DDBJ whole genome shotgun (WGS) entry which is preliminary data.</text>
</comment>
<evidence type="ECO:0000313" key="2">
    <source>
        <dbReference type="EMBL" id="OGG55555.1"/>
    </source>
</evidence>
<dbReference type="EMBL" id="MFKF01000071">
    <property type="protein sequence ID" value="OGG55555.1"/>
    <property type="molecule type" value="Genomic_DNA"/>
</dbReference>